<feature type="region of interest" description="Disordered" evidence="1">
    <location>
        <begin position="97"/>
        <end position="116"/>
    </location>
</feature>
<dbReference type="PANTHER" id="PTHR42791:SF2">
    <property type="entry name" value="N-ACETYLTRANSFERASE DOMAIN-CONTAINING PROTEIN"/>
    <property type="match status" value="1"/>
</dbReference>
<evidence type="ECO:0000313" key="3">
    <source>
        <dbReference type="EMBL" id="KAK4117900.1"/>
    </source>
</evidence>
<reference evidence="3" key="2">
    <citation type="submission" date="2023-05" db="EMBL/GenBank/DDBJ databases">
        <authorList>
            <consortium name="Lawrence Berkeley National Laboratory"/>
            <person name="Steindorff A."/>
            <person name="Hensen N."/>
            <person name="Bonometti L."/>
            <person name="Westerberg I."/>
            <person name="Brannstrom I.O."/>
            <person name="Guillou S."/>
            <person name="Cros-Aarteil S."/>
            <person name="Calhoun S."/>
            <person name="Haridas S."/>
            <person name="Kuo A."/>
            <person name="Mondo S."/>
            <person name="Pangilinan J."/>
            <person name="Riley R."/>
            <person name="Labutti K."/>
            <person name="Andreopoulos B."/>
            <person name="Lipzen A."/>
            <person name="Chen C."/>
            <person name="Yanf M."/>
            <person name="Daum C."/>
            <person name="Ng V."/>
            <person name="Clum A."/>
            <person name="Ohm R."/>
            <person name="Martin F."/>
            <person name="Silar P."/>
            <person name="Natvig D."/>
            <person name="Lalanne C."/>
            <person name="Gautier V."/>
            <person name="Ament-Velasquez S.L."/>
            <person name="Kruys A."/>
            <person name="Hutchinson M.I."/>
            <person name="Powell A.J."/>
            <person name="Barry K."/>
            <person name="Miller A.N."/>
            <person name="Grigoriev I.V."/>
            <person name="Debuchy R."/>
            <person name="Gladieux P."/>
            <person name="Thoren M.H."/>
            <person name="Johannesson H."/>
        </authorList>
    </citation>
    <scope>NUCLEOTIDE SEQUENCE</scope>
    <source>
        <strain evidence="3">CBS 508.74</strain>
    </source>
</reference>
<dbReference type="Proteomes" id="UP001302812">
    <property type="component" value="Unassembled WGS sequence"/>
</dbReference>
<evidence type="ECO:0000259" key="2">
    <source>
        <dbReference type="PROSITE" id="PS51186"/>
    </source>
</evidence>
<dbReference type="Gene3D" id="3.40.630.30">
    <property type="match status" value="1"/>
</dbReference>
<reference evidence="3" key="1">
    <citation type="journal article" date="2023" name="Mol. Phylogenet. Evol.">
        <title>Genome-scale phylogeny and comparative genomics of the fungal order Sordariales.</title>
        <authorList>
            <person name="Hensen N."/>
            <person name="Bonometti L."/>
            <person name="Westerberg I."/>
            <person name="Brannstrom I.O."/>
            <person name="Guillou S."/>
            <person name="Cros-Aarteil S."/>
            <person name="Calhoun S."/>
            <person name="Haridas S."/>
            <person name="Kuo A."/>
            <person name="Mondo S."/>
            <person name="Pangilinan J."/>
            <person name="Riley R."/>
            <person name="LaButti K."/>
            <person name="Andreopoulos B."/>
            <person name="Lipzen A."/>
            <person name="Chen C."/>
            <person name="Yan M."/>
            <person name="Daum C."/>
            <person name="Ng V."/>
            <person name="Clum A."/>
            <person name="Steindorff A."/>
            <person name="Ohm R.A."/>
            <person name="Martin F."/>
            <person name="Silar P."/>
            <person name="Natvig D.O."/>
            <person name="Lalanne C."/>
            <person name="Gautier V."/>
            <person name="Ament-Velasquez S.L."/>
            <person name="Kruys A."/>
            <person name="Hutchinson M.I."/>
            <person name="Powell A.J."/>
            <person name="Barry K."/>
            <person name="Miller A.N."/>
            <person name="Grigoriev I.V."/>
            <person name="Debuchy R."/>
            <person name="Gladieux P."/>
            <person name="Hiltunen Thoren M."/>
            <person name="Johannesson H."/>
        </authorList>
    </citation>
    <scope>NUCLEOTIDE SEQUENCE</scope>
    <source>
        <strain evidence="3">CBS 508.74</strain>
    </source>
</reference>
<name>A0AAN6TNU5_9PEZI</name>
<sequence>MPLRIRPATEADSFRIGCIGRDAFRDTVSRALFPPELYSKSPTGDPGLDEALWRAARNTRRLKEGKLTYVAIDDPQDGTTAEPEVVGYCQWELPCSEEQSNAGAPEVDRDPTPPTLDRERARAIMEMGERKIKEALGEEGHRDLWYLMILGVDPAHQRRGIGRMLVQHGLNLAREQGKAAFLIATPEGKGLYQSLGFEQVGDAYDVYGTVHCSMLWREPQAGSA</sequence>
<dbReference type="InterPro" id="IPR052523">
    <property type="entry name" value="Trichothecene_AcTrans"/>
</dbReference>
<dbReference type="AlphaFoldDB" id="A0AAN6TNU5"/>
<dbReference type="GeneID" id="89938323"/>
<comment type="caution">
    <text evidence="3">The sequence shown here is derived from an EMBL/GenBank/DDBJ whole genome shotgun (WGS) entry which is preliminary data.</text>
</comment>
<evidence type="ECO:0000313" key="4">
    <source>
        <dbReference type="Proteomes" id="UP001302812"/>
    </source>
</evidence>
<feature type="domain" description="N-acetyltransferase" evidence="2">
    <location>
        <begin position="83"/>
        <end position="219"/>
    </location>
</feature>
<feature type="compositionally biased region" description="Basic and acidic residues" evidence="1">
    <location>
        <begin position="106"/>
        <end position="116"/>
    </location>
</feature>
<dbReference type="PANTHER" id="PTHR42791">
    <property type="entry name" value="GNAT FAMILY ACETYLTRANSFERASE"/>
    <property type="match status" value="1"/>
</dbReference>
<dbReference type="RefSeq" id="XP_064675470.1">
    <property type="nucleotide sequence ID" value="XM_064814198.1"/>
</dbReference>
<organism evidence="3 4">
    <name type="scientific">Canariomyces notabilis</name>
    <dbReference type="NCBI Taxonomy" id="2074819"/>
    <lineage>
        <taxon>Eukaryota</taxon>
        <taxon>Fungi</taxon>
        <taxon>Dikarya</taxon>
        <taxon>Ascomycota</taxon>
        <taxon>Pezizomycotina</taxon>
        <taxon>Sordariomycetes</taxon>
        <taxon>Sordariomycetidae</taxon>
        <taxon>Sordariales</taxon>
        <taxon>Chaetomiaceae</taxon>
        <taxon>Canariomyces</taxon>
    </lineage>
</organism>
<accession>A0AAN6TNU5</accession>
<dbReference type="InterPro" id="IPR000182">
    <property type="entry name" value="GNAT_dom"/>
</dbReference>
<keyword evidence="4" id="KW-1185">Reference proteome</keyword>
<dbReference type="InterPro" id="IPR016181">
    <property type="entry name" value="Acyl_CoA_acyltransferase"/>
</dbReference>
<proteinExistence type="predicted"/>
<dbReference type="GO" id="GO:0016747">
    <property type="term" value="F:acyltransferase activity, transferring groups other than amino-acyl groups"/>
    <property type="evidence" value="ECO:0007669"/>
    <property type="project" value="InterPro"/>
</dbReference>
<dbReference type="CDD" id="cd04301">
    <property type="entry name" value="NAT_SF"/>
    <property type="match status" value="1"/>
</dbReference>
<dbReference type="PROSITE" id="PS51186">
    <property type="entry name" value="GNAT"/>
    <property type="match status" value="1"/>
</dbReference>
<dbReference type="EMBL" id="MU853332">
    <property type="protein sequence ID" value="KAK4117900.1"/>
    <property type="molecule type" value="Genomic_DNA"/>
</dbReference>
<dbReference type="SUPFAM" id="SSF55729">
    <property type="entry name" value="Acyl-CoA N-acyltransferases (Nat)"/>
    <property type="match status" value="1"/>
</dbReference>
<gene>
    <name evidence="3" type="ORF">N656DRAFT_774124</name>
</gene>
<protein>
    <submittedName>
        <fullName evidence="3">Acyl-CoA N-acyltransferase</fullName>
    </submittedName>
</protein>
<evidence type="ECO:0000256" key="1">
    <source>
        <dbReference type="SAM" id="MobiDB-lite"/>
    </source>
</evidence>
<dbReference type="Pfam" id="PF13508">
    <property type="entry name" value="Acetyltransf_7"/>
    <property type="match status" value="1"/>
</dbReference>